<proteinExistence type="predicted"/>
<feature type="region of interest" description="Disordered" evidence="1">
    <location>
        <begin position="1"/>
        <end position="29"/>
    </location>
</feature>
<evidence type="ECO:0000256" key="1">
    <source>
        <dbReference type="SAM" id="MobiDB-lite"/>
    </source>
</evidence>
<organism evidence="2">
    <name type="scientific">marine sediment metagenome</name>
    <dbReference type="NCBI Taxonomy" id="412755"/>
    <lineage>
        <taxon>unclassified sequences</taxon>
        <taxon>metagenomes</taxon>
        <taxon>ecological metagenomes</taxon>
    </lineage>
</organism>
<protein>
    <submittedName>
        <fullName evidence="2">Uncharacterized protein</fullName>
    </submittedName>
</protein>
<dbReference type="EMBL" id="BARS01035417">
    <property type="protein sequence ID" value="GAG18281.1"/>
    <property type="molecule type" value="Genomic_DNA"/>
</dbReference>
<accession>X0WZU5</accession>
<comment type="caution">
    <text evidence="2">The sequence shown here is derived from an EMBL/GenBank/DDBJ whole genome shotgun (WGS) entry which is preliminary data.</text>
</comment>
<gene>
    <name evidence="2" type="ORF">S01H1_54566</name>
</gene>
<reference evidence="2" key="1">
    <citation type="journal article" date="2014" name="Front. Microbiol.">
        <title>High frequency of phylogenetically diverse reductive dehalogenase-homologous genes in deep subseafloor sedimentary metagenomes.</title>
        <authorList>
            <person name="Kawai M."/>
            <person name="Futagami T."/>
            <person name="Toyoda A."/>
            <person name="Takaki Y."/>
            <person name="Nishi S."/>
            <person name="Hori S."/>
            <person name="Arai W."/>
            <person name="Tsubouchi T."/>
            <person name="Morono Y."/>
            <person name="Uchiyama I."/>
            <person name="Ito T."/>
            <person name="Fujiyama A."/>
            <person name="Inagaki F."/>
            <person name="Takami H."/>
        </authorList>
    </citation>
    <scope>NUCLEOTIDE SEQUENCE</scope>
    <source>
        <strain evidence="2">Expedition CK06-06</strain>
    </source>
</reference>
<name>X0WZU5_9ZZZZ</name>
<sequence>FPGRLAAPSPGLPRIAAKKGGPPPVIPSQ</sequence>
<dbReference type="AlphaFoldDB" id="X0WZU5"/>
<evidence type="ECO:0000313" key="2">
    <source>
        <dbReference type="EMBL" id="GAG18281.1"/>
    </source>
</evidence>
<feature type="non-terminal residue" evidence="2">
    <location>
        <position position="1"/>
    </location>
</feature>